<protein>
    <submittedName>
        <fullName evidence="2">Uncharacterized protein</fullName>
    </submittedName>
</protein>
<feature type="region of interest" description="Disordered" evidence="1">
    <location>
        <begin position="1"/>
        <end position="29"/>
    </location>
</feature>
<organism evidence="2 3">
    <name type="scientific">Prosthecobacter dejongeii</name>
    <dbReference type="NCBI Taxonomy" id="48465"/>
    <lineage>
        <taxon>Bacteria</taxon>
        <taxon>Pseudomonadati</taxon>
        <taxon>Verrucomicrobiota</taxon>
        <taxon>Verrucomicrobiia</taxon>
        <taxon>Verrucomicrobiales</taxon>
        <taxon>Verrucomicrobiaceae</taxon>
        <taxon>Prosthecobacter</taxon>
    </lineage>
</organism>
<gene>
    <name evidence="2" type="ORF">HNQ64_003442</name>
</gene>
<dbReference type="EMBL" id="JACHIF010000007">
    <property type="protein sequence ID" value="MBB5039173.1"/>
    <property type="molecule type" value="Genomic_DNA"/>
</dbReference>
<evidence type="ECO:0000313" key="2">
    <source>
        <dbReference type="EMBL" id="MBB5039173.1"/>
    </source>
</evidence>
<reference evidence="2 3" key="1">
    <citation type="submission" date="2020-08" db="EMBL/GenBank/DDBJ databases">
        <title>Genomic Encyclopedia of Type Strains, Phase IV (KMG-IV): sequencing the most valuable type-strain genomes for metagenomic binning, comparative biology and taxonomic classification.</title>
        <authorList>
            <person name="Goeker M."/>
        </authorList>
    </citation>
    <scope>NUCLEOTIDE SEQUENCE [LARGE SCALE GENOMIC DNA]</scope>
    <source>
        <strain evidence="2 3">DSM 12251</strain>
    </source>
</reference>
<keyword evidence="3" id="KW-1185">Reference proteome</keyword>
<name>A0A7W7YMZ1_9BACT</name>
<proteinExistence type="predicted"/>
<evidence type="ECO:0000256" key="1">
    <source>
        <dbReference type="SAM" id="MobiDB-lite"/>
    </source>
</evidence>
<comment type="caution">
    <text evidence="2">The sequence shown here is derived from an EMBL/GenBank/DDBJ whole genome shotgun (WGS) entry which is preliminary data.</text>
</comment>
<dbReference type="Proteomes" id="UP000534294">
    <property type="component" value="Unassembled WGS sequence"/>
</dbReference>
<dbReference type="AlphaFoldDB" id="A0A7W7YMZ1"/>
<evidence type="ECO:0000313" key="3">
    <source>
        <dbReference type="Proteomes" id="UP000534294"/>
    </source>
</evidence>
<feature type="compositionally biased region" description="Basic residues" evidence="1">
    <location>
        <begin position="1"/>
        <end position="19"/>
    </location>
</feature>
<accession>A0A7W7YMZ1</accession>
<sequence length="29" mass="3238">MAKGNNAHKKEVKKPKKEKPKPAPTARKP</sequence>